<dbReference type="InterPro" id="IPR002928">
    <property type="entry name" value="Myosin_tail"/>
</dbReference>
<evidence type="ECO:0000259" key="4">
    <source>
        <dbReference type="Pfam" id="PF01576"/>
    </source>
</evidence>
<evidence type="ECO:0000313" key="6">
    <source>
        <dbReference type="WBParaSite" id="jg15032"/>
    </source>
</evidence>
<keyword evidence="1 2" id="KW-0175">Coiled coil</keyword>
<name>A0A915D3J7_9BILA</name>
<dbReference type="Pfam" id="PF01576">
    <property type="entry name" value="Myosin_tail_1"/>
    <property type="match status" value="1"/>
</dbReference>
<dbReference type="GO" id="GO:0016459">
    <property type="term" value="C:myosin complex"/>
    <property type="evidence" value="ECO:0007669"/>
    <property type="project" value="InterPro"/>
</dbReference>
<evidence type="ECO:0000256" key="1">
    <source>
        <dbReference type="ARBA" id="ARBA00023054"/>
    </source>
</evidence>
<evidence type="ECO:0000313" key="5">
    <source>
        <dbReference type="Proteomes" id="UP000887574"/>
    </source>
</evidence>
<dbReference type="Proteomes" id="UP000887574">
    <property type="component" value="Unplaced"/>
</dbReference>
<reference evidence="6" key="1">
    <citation type="submission" date="2022-11" db="UniProtKB">
        <authorList>
            <consortium name="WormBaseParasite"/>
        </authorList>
    </citation>
    <scope>IDENTIFICATION</scope>
</reference>
<feature type="compositionally biased region" description="Basic and acidic residues" evidence="3">
    <location>
        <begin position="73"/>
        <end position="101"/>
    </location>
</feature>
<dbReference type="WBParaSite" id="jg15032">
    <property type="protein sequence ID" value="jg15032"/>
    <property type="gene ID" value="jg15032"/>
</dbReference>
<evidence type="ECO:0000256" key="3">
    <source>
        <dbReference type="SAM" id="MobiDB-lite"/>
    </source>
</evidence>
<proteinExistence type="predicted"/>
<organism evidence="5 6">
    <name type="scientific">Ditylenchus dipsaci</name>
    <dbReference type="NCBI Taxonomy" id="166011"/>
    <lineage>
        <taxon>Eukaryota</taxon>
        <taxon>Metazoa</taxon>
        <taxon>Ecdysozoa</taxon>
        <taxon>Nematoda</taxon>
        <taxon>Chromadorea</taxon>
        <taxon>Rhabditida</taxon>
        <taxon>Tylenchina</taxon>
        <taxon>Tylenchomorpha</taxon>
        <taxon>Sphaerularioidea</taxon>
        <taxon>Anguinidae</taxon>
        <taxon>Anguininae</taxon>
        <taxon>Ditylenchus</taxon>
    </lineage>
</organism>
<evidence type="ECO:0000256" key="2">
    <source>
        <dbReference type="SAM" id="Coils"/>
    </source>
</evidence>
<accession>A0A915D3J7</accession>
<protein>
    <submittedName>
        <fullName evidence="6">Myosin tail domain-containing protein</fullName>
    </submittedName>
</protein>
<keyword evidence="5" id="KW-1185">Reference proteome</keyword>
<sequence>MLENNIFLDIHKDDAGKSVHELEKEKRRLEEESINLRAQVEELEDALQLAEDARLRSDVNLQAIRNENERSLSLKDQEAEEKRRSLKNNSEKWKSSWRKSEGTSSPHYPA</sequence>
<feature type="region of interest" description="Disordered" evidence="3">
    <location>
        <begin position="73"/>
        <end position="110"/>
    </location>
</feature>
<dbReference type="AlphaFoldDB" id="A0A915D3J7"/>
<feature type="domain" description="Myosin tail" evidence="4">
    <location>
        <begin position="12"/>
        <end position="88"/>
    </location>
</feature>
<feature type="coiled-coil region" evidence="2">
    <location>
        <begin position="12"/>
        <end position="56"/>
    </location>
</feature>